<dbReference type="PANTHER" id="PTHR47354:SF5">
    <property type="entry name" value="PROTEIN RFBI"/>
    <property type="match status" value="1"/>
</dbReference>
<feature type="domain" description="FAD-binding FR-type" evidence="3">
    <location>
        <begin position="42"/>
        <end position="145"/>
    </location>
</feature>
<dbReference type="PROSITE" id="PS51085">
    <property type="entry name" value="2FE2S_FER_2"/>
    <property type="match status" value="1"/>
</dbReference>
<dbReference type="CDD" id="cd06214">
    <property type="entry name" value="PA_degradation_oxidoreductase_like"/>
    <property type="match status" value="1"/>
</dbReference>
<dbReference type="Gene3D" id="3.40.50.80">
    <property type="entry name" value="Nucleotide-binding domain of ferredoxin-NADP reductase (FNR) module"/>
    <property type="match status" value="1"/>
</dbReference>
<dbReference type="InterPro" id="IPR050415">
    <property type="entry name" value="MRET"/>
</dbReference>
<dbReference type="InterPro" id="IPR036010">
    <property type="entry name" value="2Fe-2S_ferredoxin-like_sf"/>
</dbReference>
<dbReference type="Pfam" id="PF00175">
    <property type="entry name" value="NAD_binding_1"/>
    <property type="match status" value="1"/>
</dbReference>
<protein>
    <submittedName>
        <fullName evidence="4">Ferredoxin--NADP reductase</fullName>
    </submittedName>
</protein>
<dbReference type="SUPFAM" id="SSF52343">
    <property type="entry name" value="Ferredoxin reductase-like, C-terminal NADP-linked domain"/>
    <property type="match status" value="1"/>
</dbReference>
<dbReference type="PRINTS" id="PR00406">
    <property type="entry name" value="CYTB5RDTASE"/>
</dbReference>
<dbReference type="GO" id="GO:0051536">
    <property type="term" value="F:iron-sulfur cluster binding"/>
    <property type="evidence" value="ECO:0007669"/>
    <property type="project" value="InterPro"/>
</dbReference>
<gene>
    <name evidence="4" type="ORF">E6Q11_00210</name>
</gene>
<sequence>MAKLISNSRQEATATSSSNKKTFRTFESRRSTPSGNLTHNLLHPSSLSVVEVVRETPDAIRVVLARPDGQPITFTPGMFFTVVVTIDGEEHRRAYSIASPVQQSQQVDIVIKRIADGRVSGWLNENLRAGDTLQVLGPSGTFTLTPDVRQSRHLLLVGGGSGITPLMSILQSVLLAESDTRIRLIYGNRGVDDIIFHEALSGLVKSHAGRLEVRHVLETPPKGWHGGKGRLDREIFAHELNALLETTALKDIVLYQCGPEPMMAGVREEMLSRGVPETVLHQERFTPAPKAVEASRYTTQAIQVFAHGKQWEGTAKPGETLLEAGLAVGAPMTFSCTLGGCGRCRVKLVSGEVEMPEPNCLLPQEREDNYALSCIARPLGSVVFEVAPPVG</sequence>
<dbReference type="InterPro" id="IPR001041">
    <property type="entry name" value="2Fe-2S_ferredoxin-type"/>
</dbReference>
<feature type="compositionally biased region" description="Polar residues" evidence="1">
    <location>
        <begin position="1"/>
        <end position="20"/>
    </location>
</feature>
<feature type="region of interest" description="Disordered" evidence="1">
    <location>
        <begin position="1"/>
        <end position="40"/>
    </location>
</feature>
<dbReference type="EMBL" id="SSDS01000004">
    <property type="protein sequence ID" value="TXG78833.1"/>
    <property type="molecule type" value="Genomic_DNA"/>
</dbReference>
<dbReference type="AlphaFoldDB" id="A0A5C7JBN5"/>
<dbReference type="Pfam" id="PF00111">
    <property type="entry name" value="Fer2"/>
    <property type="match status" value="1"/>
</dbReference>
<proteinExistence type="predicted"/>
<dbReference type="InterPro" id="IPR039261">
    <property type="entry name" value="FNR_nucleotide-bd"/>
</dbReference>
<dbReference type="InterPro" id="IPR008333">
    <property type="entry name" value="Cbr1-like_FAD-bd_dom"/>
</dbReference>
<evidence type="ECO:0000256" key="1">
    <source>
        <dbReference type="SAM" id="MobiDB-lite"/>
    </source>
</evidence>
<evidence type="ECO:0000259" key="3">
    <source>
        <dbReference type="PROSITE" id="PS51384"/>
    </source>
</evidence>
<comment type="caution">
    <text evidence="4">The sequence shown here is derived from an EMBL/GenBank/DDBJ whole genome shotgun (WGS) entry which is preliminary data.</text>
</comment>
<feature type="compositionally biased region" description="Polar residues" evidence="1">
    <location>
        <begin position="31"/>
        <end position="40"/>
    </location>
</feature>
<dbReference type="InterPro" id="IPR017938">
    <property type="entry name" value="Riboflavin_synthase-like_b-brl"/>
</dbReference>
<dbReference type="PANTHER" id="PTHR47354">
    <property type="entry name" value="NADH OXIDOREDUCTASE HCR"/>
    <property type="match status" value="1"/>
</dbReference>
<dbReference type="InterPro" id="IPR001433">
    <property type="entry name" value="OxRdtase_FAD/NAD-bd"/>
</dbReference>
<dbReference type="CDD" id="cd00207">
    <property type="entry name" value="fer2"/>
    <property type="match status" value="1"/>
</dbReference>
<dbReference type="Proteomes" id="UP000321026">
    <property type="component" value="Unassembled WGS sequence"/>
</dbReference>
<evidence type="ECO:0000313" key="5">
    <source>
        <dbReference type="Proteomes" id="UP000321026"/>
    </source>
</evidence>
<dbReference type="Gene3D" id="2.40.30.10">
    <property type="entry name" value="Translation factors"/>
    <property type="match status" value="1"/>
</dbReference>
<reference evidence="4 5" key="1">
    <citation type="submission" date="2018-09" db="EMBL/GenBank/DDBJ databases">
        <title>Metagenome Assembled Genomes from an Advanced Water Purification Facility.</title>
        <authorList>
            <person name="Stamps B.W."/>
            <person name="Spear J.R."/>
        </authorList>
    </citation>
    <scope>NUCLEOTIDE SEQUENCE [LARGE SCALE GENOMIC DNA]</scope>
    <source>
        <strain evidence="4">Bin_63_2</strain>
    </source>
</reference>
<dbReference type="InterPro" id="IPR001709">
    <property type="entry name" value="Flavoprot_Pyr_Nucl_cyt_Rdtase"/>
</dbReference>
<feature type="domain" description="2Fe-2S ferredoxin-type" evidence="2">
    <location>
        <begin position="300"/>
        <end position="390"/>
    </location>
</feature>
<name>A0A5C7JBN5_9BACT</name>
<dbReference type="GO" id="GO:0016491">
    <property type="term" value="F:oxidoreductase activity"/>
    <property type="evidence" value="ECO:0007669"/>
    <property type="project" value="InterPro"/>
</dbReference>
<dbReference type="PROSITE" id="PS51384">
    <property type="entry name" value="FAD_FR"/>
    <property type="match status" value="1"/>
</dbReference>
<evidence type="ECO:0000259" key="2">
    <source>
        <dbReference type="PROSITE" id="PS51085"/>
    </source>
</evidence>
<organism evidence="4 5">
    <name type="scientific">Candidatus Dojkabacteria bacterium</name>
    <dbReference type="NCBI Taxonomy" id="2099670"/>
    <lineage>
        <taxon>Bacteria</taxon>
        <taxon>Candidatus Dojkabacteria</taxon>
    </lineage>
</organism>
<dbReference type="SUPFAM" id="SSF54292">
    <property type="entry name" value="2Fe-2S ferredoxin-like"/>
    <property type="match status" value="1"/>
</dbReference>
<dbReference type="PRINTS" id="PR00371">
    <property type="entry name" value="FPNCR"/>
</dbReference>
<accession>A0A5C7JBN5</accession>
<dbReference type="InterPro" id="IPR012675">
    <property type="entry name" value="Beta-grasp_dom_sf"/>
</dbReference>
<dbReference type="SUPFAM" id="SSF63380">
    <property type="entry name" value="Riboflavin synthase domain-like"/>
    <property type="match status" value="1"/>
</dbReference>
<dbReference type="Gene3D" id="3.10.20.30">
    <property type="match status" value="1"/>
</dbReference>
<evidence type="ECO:0000313" key="4">
    <source>
        <dbReference type="EMBL" id="TXG78833.1"/>
    </source>
</evidence>
<dbReference type="Pfam" id="PF00970">
    <property type="entry name" value="FAD_binding_6"/>
    <property type="match status" value="1"/>
</dbReference>
<dbReference type="InterPro" id="IPR017927">
    <property type="entry name" value="FAD-bd_FR_type"/>
</dbReference>